<proteinExistence type="predicted"/>
<accession>A0A2P1MXS5</accession>
<keyword evidence="2" id="KW-1185">Reference proteome</keyword>
<organism evidence="1 2">
    <name type="scientific">Staphylococcus phage phiSA_BS1</name>
    <dbReference type="NCBI Taxonomy" id="2126734"/>
    <lineage>
        <taxon>Viruses</taxon>
        <taxon>Duplodnaviria</taxon>
        <taxon>Heunggongvirae</taxon>
        <taxon>Uroviricota</taxon>
        <taxon>Caudoviricetes</taxon>
        <taxon>Herelleviridae</taxon>
        <taxon>Twortvirinae</taxon>
        <taxon>Baoshanvirus</taxon>
        <taxon>Baoshanvirus BS1</taxon>
    </lineage>
</organism>
<dbReference type="EMBL" id="MH078572">
    <property type="protein sequence ID" value="AVP40384.1"/>
    <property type="molecule type" value="Genomic_DNA"/>
</dbReference>
<reference evidence="1 2" key="1">
    <citation type="submission" date="2018-03" db="EMBL/GenBank/DDBJ databases">
        <title>Isolation, the biological characteristics and genomics of two new strains of lysate Staphylococcus aureus phage.</title>
        <authorList>
            <person name="Jin X."/>
            <person name="Zhang C."/>
        </authorList>
    </citation>
    <scope>NUCLEOTIDE SEQUENCE [LARGE SCALE GENOMIC DNA]</scope>
</reference>
<sequence>MYEIYSLYMINEEEKTATFIDTQNHTDELLKSIGETYLEEEYDRYVIIGVLKNNRYELEGYKIFHRYEEI</sequence>
<dbReference type="Proteomes" id="UP000241797">
    <property type="component" value="Segment"/>
</dbReference>
<evidence type="ECO:0000313" key="1">
    <source>
        <dbReference type="EMBL" id="AVP40384.1"/>
    </source>
</evidence>
<name>A0A2P1MXS5_9CAUD</name>
<evidence type="ECO:0000313" key="2">
    <source>
        <dbReference type="Proteomes" id="UP000241797"/>
    </source>
</evidence>
<protein>
    <submittedName>
        <fullName evidence="1">Uncharacterized protein</fullName>
    </submittedName>
</protein>
<dbReference type="KEGG" id="vg:54990136"/>
<dbReference type="RefSeq" id="YP_009799647.1">
    <property type="nucleotide sequence ID" value="NC_047945.1"/>
</dbReference>
<dbReference type="GeneID" id="54990136"/>